<dbReference type="OrthoDB" id="4618973at2"/>
<keyword evidence="2" id="KW-1185">Reference proteome</keyword>
<dbReference type="Pfam" id="PF10604">
    <property type="entry name" value="Polyketide_cyc2"/>
    <property type="match status" value="1"/>
</dbReference>
<dbReference type="CDD" id="cd07812">
    <property type="entry name" value="SRPBCC"/>
    <property type="match status" value="1"/>
</dbReference>
<organism evidence="1 2">
    <name type="scientific">Bailinhaonella thermotolerans</name>
    <dbReference type="NCBI Taxonomy" id="1070861"/>
    <lineage>
        <taxon>Bacteria</taxon>
        <taxon>Bacillati</taxon>
        <taxon>Actinomycetota</taxon>
        <taxon>Actinomycetes</taxon>
        <taxon>Streptosporangiales</taxon>
        <taxon>Streptosporangiaceae</taxon>
        <taxon>Bailinhaonella</taxon>
    </lineage>
</organism>
<name>A0A3A4BCT5_9ACTN</name>
<comment type="caution">
    <text evidence="1">The sequence shown here is derived from an EMBL/GenBank/DDBJ whole genome shotgun (WGS) entry which is preliminary data.</text>
</comment>
<dbReference type="Gene3D" id="3.30.530.20">
    <property type="match status" value="1"/>
</dbReference>
<evidence type="ECO:0000313" key="1">
    <source>
        <dbReference type="EMBL" id="RJL35916.1"/>
    </source>
</evidence>
<dbReference type="Proteomes" id="UP000265768">
    <property type="component" value="Unassembled WGS sequence"/>
</dbReference>
<gene>
    <name evidence="1" type="ORF">D5H75_03875</name>
</gene>
<dbReference type="RefSeq" id="WP_119924889.1">
    <property type="nucleotide sequence ID" value="NZ_QZEY01000001.1"/>
</dbReference>
<proteinExistence type="predicted"/>
<dbReference type="EMBL" id="QZEY01000001">
    <property type="protein sequence ID" value="RJL35916.1"/>
    <property type="molecule type" value="Genomic_DNA"/>
</dbReference>
<protein>
    <submittedName>
        <fullName evidence="1">SRPBCC family protein</fullName>
    </submittedName>
</protein>
<evidence type="ECO:0000313" key="2">
    <source>
        <dbReference type="Proteomes" id="UP000265768"/>
    </source>
</evidence>
<dbReference type="InterPro" id="IPR019587">
    <property type="entry name" value="Polyketide_cyclase/dehydratase"/>
</dbReference>
<dbReference type="AlphaFoldDB" id="A0A3A4BCT5"/>
<sequence>MPAPTREPDASLTVEVHAPAELVYDLVSDVPRLPTWATECVRCRWLGGATGPAEGARFLGVNRNGPFRWVSVSQVRVARPGRMFAWEVLGRIAWWEYVFEPTPTGCAVTERTWDLRGFLVKHVLAPPLTGVHDRRARNARNIAATLERLKAEAESLAT</sequence>
<reference evidence="1 2" key="1">
    <citation type="submission" date="2018-09" db="EMBL/GenBank/DDBJ databases">
        <title>YIM 75507 draft genome.</title>
        <authorList>
            <person name="Tang S."/>
            <person name="Feng Y."/>
        </authorList>
    </citation>
    <scope>NUCLEOTIDE SEQUENCE [LARGE SCALE GENOMIC DNA]</scope>
    <source>
        <strain evidence="1 2">YIM 75507</strain>
    </source>
</reference>
<accession>A0A3A4BCT5</accession>
<dbReference type="InterPro" id="IPR023393">
    <property type="entry name" value="START-like_dom_sf"/>
</dbReference>
<dbReference type="SUPFAM" id="SSF55961">
    <property type="entry name" value="Bet v1-like"/>
    <property type="match status" value="1"/>
</dbReference>